<organism evidence="1 2">
    <name type="scientific">Actinomadura napierensis</name>
    <dbReference type="NCBI Taxonomy" id="267854"/>
    <lineage>
        <taxon>Bacteria</taxon>
        <taxon>Bacillati</taxon>
        <taxon>Actinomycetota</taxon>
        <taxon>Actinomycetes</taxon>
        <taxon>Streptosporangiales</taxon>
        <taxon>Thermomonosporaceae</taxon>
        <taxon>Actinomadura</taxon>
    </lineage>
</organism>
<name>A0ABN2YEP2_9ACTN</name>
<dbReference type="EMBL" id="BAAAMR010000008">
    <property type="protein sequence ID" value="GAA2126024.1"/>
    <property type="molecule type" value="Genomic_DNA"/>
</dbReference>
<keyword evidence="2" id="KW-1185">Reference proteome</keyword>
<proteinExistence type="predicted"/>
<dbReference type="Gene3D" id="1.10.287.1060">
    <property type="entry name" value="ESAT-6-like"/>
    <property type="match status" value="1"/>
</dbReference>
<dbReference type="Proteomes" id="UP001501020">
    <property type="component" value="Unassembled WGS sequence"/>
</dbReference>
<accession>A0ABN2YEP2</accession>
<gene>
    <name evidence="1" type="ORF">GCM10009727_14900</name>
</gene>
<evidence type="ECO:0000313" key="2">
    <source>
        <dbReference type="Proteomes" id="UP001501020"/>
    </source>
</evidence>
<comment type="caution">
    <text evidence="1">The sequence shown here is derived from an EMBL/GenBank/DDBJ whole genome shotgun (WGS) entry which is preliminary data.</text>
</comment>
<protein>
    <recommendedName>
        <fullName evidence="3">WXG100 family type VII secretion target</fullName>
    </recommendedName>
</protein>
<dbReference type="RefSeq" id="WP_344262889.1">
    <property type="nucleotide sequence ID" value="NZ_BAAAMR010000008.1"/>
</dbReference>
<evidence type="ECO:0008006" key="3">
    <source>
        <dbReference type="Google" id="ProtNLM"/>
    </source>
</evidence>
<reference evidence="1 2" key="1">
    <citation type="journal article" date="2019" name="Int. J. Syst. Evol. Microbiol.">
        <title>The Global Catalogue of Microorganisms (GCM) 10K type strain sequencing project: providing services to taxonomists for standard genome sequencing and annotation.</title>
        <authorList>
            <consortium name="The Broad Institute Genomics Platform"/>
            <consortium name="The Broad Institute Genome Sequencing Center for Infectious Disease"/>
            <person name="Wu L."/>
            <person name="Ma J."/>
        </authorList>
    </citation>
    <scope>NUCLEOTIDE SEQUENCE [LARGE SCALE GENOMIC DNA]</scope>
    <source>
        <strain evidence="1 2">JCM 13850</strain>
    </source>
</reference>
<evidence type="ECO:0000313" key="1">
    <source>
        <dbReference type="EMBL" id="GAA2126024.1"/>
    </source>
</evidence>
<sequence>MTEEIVVRSGTLRSAGSDLHAAAQALDSAWQEFQGDASNLEYGETDMVGSLIGASYQVALQWAHKSYNSAAKAFADFGDAIHSMADRYDDSEQRIEDATKQVGRSV</sequence>